<protein>
    <recommendedName>
        <fullName evidence="2">VWFA domain-containing protein</fullName>
    </recommendedName>
</protein>
<keyword evidence="4" id="KW-1185">Reference proteome</keyword>
<dbReference type="EMBL" id="ABCS01000196">
    <property type="protein sequence ID" value="EDM73632.1"/>
    <property type="molecule type" value="Genomic_DNA"/>
</dbReference>
<proteinExistence type="predicted"/>
<dbReference type="SUPFAM" id="SSF53300">
    <property type="entry name" value="vWA-like"/>
    <property type="match status" value="1"/>
</dbReference>
<accession>A6GKG8</accession>
<dbReference type="InterPro" id="IPR036465">
    <property type="entry name" value="vWFA_dom_sf"/>
</dbReference>
<evidence type="ECO:0000313" key="4">
    <source>
        <dbReference type="Proteomes" id="UP000005801"/>
    </source>
</evidence>
<evidence type="ECO:0000313" key="3">
    <source>
        <dbReference type="EMBL" id="EDM73632.1"/>
    </source>
</evidence>
<gene>
    <name evidence="3" type="ORF">PPSIR1_40904</name>
</gene>
<dbReference type="InterPro" id="IPR002035">
    <property type="entry name" value="VWF_A"/>
</dbReference>
<feature type="compositionally biased region" description="Acidic residues" evidence="1">
    <location>
        <begin position="48"/>
        <end position="62"/>
    </location>
</feature>
<feature type="region of interest" description="Disordered" evidence="1">
    <location>
        <begin position="1"/>
        <end position="76"/>
    </location>
</feature>
<feature type="compositionally biased region" description="Low complexity" evidence="1">
    <location>
        <begin position="1"/>
        <end position="13"/>
    </location>
</feature>
<evidence type="ECO:0000256" key="1">
    <source>
        <dbReference type="SAM" id="MobiDB-lite"/>
    </source>
</evidence>
<comment type="caution">
    <text evidence="3">The sequence shown here is derived from an EMBL/GenBank/DDBJ whole genome shotgun (WGS) entry which is preliminary data.</text>
</comment>
<dbReference type="AlphaFoldDB" id="A6GKG8"/>
<dbReference type="PROSITE" id="PS50234">
    <property type="entry name" value="VWFA"/>
    <property type="match status" value="1"/>
</dbReference>
<feature type="domain" description="VWFA" evidence="2">
    <location>
        <begin position="81"/>
        <end position="328"/>
    </location>
</feature>
<evidence type="ECO:0000259" key="2">
    <source>
        <dbReference type="PROSITE" id="PS50234"/>
    </source>
</evidence>
<dbReference type="Gene3D" id="3.40.50.410">
    <property type="entry name" value="von Willebrand factor, type A domain"/>
    <property type="match status" value="1"/>
</dbReference>
<name>A6GKG8_9BACT</name>
<dbReference type="STRING" id="391625.PPSIR1_40904"/>
<dbReference type="eggNOG" id="COG2304">
    <property type="taxonomic scope" value="Bacteria"/>
</dbReference>
<dbReference type="RefSeq" id="WP_006977204.1">
    <property type="nucleotide sequence ID" value="NZ_ABCS01000196.1"/>
</dbReference>
<dbReference type="Proteomes" id="UP000005801">
    <property type="component" value="Unassembled WGS sequence"/>
</dbReference>
<sequence>MLLVGSAAACGDSGSDDRGDEAGEADGPGIGTESEDGSGDATDSTTTAEEDSGSTTAEEDESTTGPDCGTVEITPEYVPPNVMLVVDASGSMVNNSWDHDLDPNTPQVTRWNTLHGVVDNVMTNFGSTMYAGVQRFPSADACPDATPQSSNCYNLGSCIVGTQPEVGVGADNGDAILAAIPGPGAGNTEIVGGTPATLGINSAVDHLLAQNETNPRYILFITDGAANCNTDLPYPEYIESYDETLPTTVEAAFEDEGITTYVVGIDIVDMLQGAGTDGSPEANPFVRLNDVALAGGAPKNEGMDAEKFFNTTNQQELLDALQVILEGVTECVIDLTMLEGSPPPTEEQIPYVSFHDGEPPTDENAIPFVEDCENEDGWTWLEEGLIVTFCGSYCEDYKNGAEYEGIYGCPIAG</sequence>
<organism evidence="3 4">
    <name type="scientific">Plesiocystis pacifica SIR-1</name>
    <dbReference type="NCBI Taxonomy" id="391625"/>
    <lineage>
        <taxon>Bacteria</taxon>
        <taxon>Pseudomonadati</taxon>
        <taxon>Myxococcota</taxon>
        <taxon>Polyangia</taxon>
        <taxon>Nannocystales</taxon>
        <taxon>Nannocystaceae</taxon>
        <taxon>Plesiocystis</taxon>
    </lineage>
</organism>
<reference evidence="3 4" key="1">
    <citation type="submission" date="2007-06" db="EMBL/GenBank/DDBJ databases">
        <authorList>
            <person name="Shimkets L."/>
            <person name="Ferriera S."/>
            <person name="Johnson J."/>
            <person name="Kravitz S."/>
            <person name="Beeson K."/>
            <person name="Sutton G."/>
            <person name="Rogers Y.-H."/>
            <person name="Friedman R."/>
            <person name="Frazier M."/>
            <person name="Venter J.C."/>
        </authorList>
    </citation>
    <scope>NUCLEOTIDE SEQUENCE [LARGE SCALE GENOMIC DNA]</scope>
    <source>
        <strain evidence="3 4">SIR-1</strain>
    </source>
</reference>